<dbReference type="PANTHER" id="PTHR45566:SF2">
    <property type="entry name" value="NARL SUBFAMILY"/>
    <property type="match status" value="1"/>
</dbReference>
<dbReference type="Gene3D" id="3.40.50.2300">
    <property type="match status" value="1"/>
</dbReference>
<name>X1URR4_9ZZZZ</name>
<dbReference type="GO" id="GO:0000160">
    <property type="term" value="P:phosphorelay signal transduction system"/>
    <property type="evidence" value="ECO:0007669"/>
    <property type="project" value="InterPro"/>
</dbReference>
<dbReference type="InterPro" id="IPR001789">
    <property type="entry name" value="Sig_transdc_resp-reg_receiver"/>
</dbReference>
<dbReference type="PANTHER" id="PTHR45566">
    <property type="entry name" value="HTH-TYPE TRANSCRIPTIONAL REGULATOR YHJB-RELATED"/>
    <property type="match status" value="1"/>
</dbReference>
<dbReference type="InterPro" id="IPR051015">
    <property type="entry name" value="EvgA-like"/>
</dbReference>
<proteinExistence type="predicted"/>
<sequence length="96" mass="10670">PNVAVMDIVMPVMSGLEATKRITEEYPETKVLILTQYDEEENMFVAKQVGAYGFIAKSSASSDLLTGIRTVGEGRYFPRSFAYVSANWPEGLDKNE</sequence>
<gene>
    <name evidence="2" type="ORF">S12H4_28401</name>
</gene>
<comment type="caution">
    <text evidence="2">The sequence shown here is derived from an EMBL/GenBank/DDBJ whole genome shotgun (WGS) entry which is preliminary data.</text>
</comment>
<accession>X1URR4</accession>
<feature type="non-terminal residue" evidence="2">
    <location>
        <position position="1"/>
    </location>
</feature>
<dbReference type="InterPro" id="IPR058245">
    <property type="entry name" value="NreC/VraR/RcsB-like_REC"/>
</dbReference>
<dbReference type="AlphaFoldDB" id="X1URR4"/>
<reference evidence="2" key="1">
    <citation type="journal article" date="2014" name="Front. Microbiol.">
        <title>High frequency of phylogenetically diverse reductive dehalogenase-homologous genes in deep subseafloor sedimentary metagenomes.</title>
        <authorList>
            <person name="Kawai M."/>
            <person name="Futagami T."/>
            <person name="Toyoda A."/>
            <person name="Takaki Y."/>
            <person name="Nishi S."/>
            <person name="Hori S."/>
            <person name="Arai W."/>
            <person name="Tsubouchi T."/>
            <person name="Morono Y."/>
            <person name="Uchiyama I."/>
            <person name="Ito T."/>
            <person name="Fujiyama A."/>
            <person name="Inagaki F."/>
            <person name="Takami H."/>
        </authorList>
    </citation>
    <scope>NUCLEOTIDE SEQUENCE</scope>
    <source>
        <strain evidence="2">Expedition CK06-06</strain>
    </source>
</reference>
<organism evidence="2">
    <name type="scientific">marine sediment metagenome</name>
    <dbReference type="NCBI Taxonomy" id="412755"/>
    <lineage>
        <taxon>unclassified sequences</taxon>
        <taxon>metagenomes</taxon>
        <taxon>ecological metagenomes</taxon>
    </lineage>
</organism>
<dbReference type="SUPFAM" id="SSF52172">
    <property type="entry name" value="CheY-like"/>
    <property type="match status" value="1"/>
</dbReference>
<feature type="domain" description="Response regulatory" evidence="1">
    <location>
        <begin position="1"/>
        <end position="72"/>
    </location>
</feature>
<protein>
    <recommendedName>
        <fullName evidence="1">Response regulatory domain-containing protein</fullName>
    </recommendedName>
</protein>
<dbReference type="CDD" id="cd17535">
    <property type="entry name" value="REC_NarL-like"/>
    <property type="match status" value="1"/>
</dbReference>
<dbReference type="InterPro" id="IPR011006">
    <property type="entry name" value="CheY-like_superfamily"/>
</dbReference>
<dbReference type="EMBL" id="BARW01016288">
    <property type="protein sequence ID" value="GAJ02571.1"/>
    <property type="molecule type" value="Genomic_DNA"/>
</dbReference>
<dbReference type="Pfam" id="PF00072">
    <property type="entry name" value="Response_reg"/>
    <property type="match status" value="1"/>
</dbReference>
<evidence type="ECO:0000313" key="2">
    <source>
        <dbReference type="EMBL" id="GAJ02571.1"/>
    </source>
</evidence>
<evidence type="ECO:0000259" key="1">
    <source>
        <dbReference type="PROSITE" id="PS50110"/>
    </source>
</evidence>
<dbReference type="PROSITE" id="PS50110">
    <property type="entry name" value="RESPONSE_REGULATORY"/>
    <property type="match status" value="1"/>
</dbReference>